<dbReference type="PANTHER" id="PTHR41791:SF1">
    <property type="entry name" value="SSL7039 PROTEIN"/>
    <property type="match status" value="1"/>
</dbReference>
<reference evidence="1 2" key="1">
    <citation type="submission" date="2020-04" db="EMBL/GenBank/DDBJ databases">
        <title>Description of novel Gluconacetobacter.</title>
        <authorList>
            <person name="Sombolestani A."/>
        </authorList>
    </citation>
    <scope>NUCLEOTIDE SEQUENCE [LARGE SCALE GENOMIC DNA]</scope>
    <source>
        <strain evidence="1 2">LMG 21312</strain>
    </source>
</reference>
<evidence type="ECO:0000313" key="2">
    <source>
        <dbReference type="Proteomes" id="UP000561066"/>
    </source>
</evidence>
<sequence>MFEVRSTEVFDNWLDSLKDIKASEAIAKRLVRFSVGLLGDVEPVGDGVSEARIHYGPGYRIYFVKRGRTIIVLICGGTKRTQPSDIKKAKVLAASLE</sequence>
<proteinExistence type="predicted"/>
<gene>
    <name evidence="1" type="ORF">HLH21_09570</name>
</gene>
<dbReference type="RefSeq" id="WP_182943526.1">
    <property type="nucleotide sequence ID" value="NZ_JABEQH010000011.1"/>
</dbReference>
<dbReference type="NCBIfam" id="TIGR02683">
    <property type="entry name" value="upstrm_HI1419"/>
    <property type="match status" value="1"/>
</dbReference>
<evidence type="ECO:0000313" key="1">
    <source>
        <dbReference type="EMBL" id="MBB2176177.1"/>
    </source>
</evidence>
<accession>A0A7W4J839</accession>
<dbReference type="EMBL" id="JABEQH010000011">
    <property type="protein sequence ID" value="MBB2176177.1"/>
    <property type="molecule type" value="Genomic_DNA"/>
</dbReference>
<dbReference type="PANTHER" id="PTHR41791">
    <property type="entry name" value="SSL7039 PROTEIN"/>
    <property type="match status" value="1"/>
</dbReference>
<comment type="caution">
    <text evidence="1">The sequence shown here is derived from an EMBL/GenBank/DDBJ whole genome shotgun (WGS) entry which is preliminary data.</text>
</comment>
<dbReference type="Proteomes" id="UP000561066">
    <property type="component" value="Unassembled WGS sequence"/>
</dbReference>
<keyword evidence="2" id="KW-1185">Reference proteome</keyword>
<organism evidence="1 2">
    <name type="scientific">Gluconacetobacter johannae</name>
    <dbReference type="NCBI Taxonomy" id="112140"/>
    <lineage>
        <taxon>Bacteria</taxon>
        <taxon>Pseudomonadati</taxon>
        <taxon>Pseudomonadota</taxon>
        <taxon>Alphaproteobacteria</taxon>
        <taxon>Acetobacterales</taxon>
        <taxon>Acetobacteraceae</taxon>
        <taxon>Gluconacetobacter</taxon>
    </lineage>
</organism>
<dbReference type="InterPro" id="IPR014056">
    <property type="entry name" value="TypeIITA-like_toxin_pred"/>
</dbReference>
<protein>
    <submittedName>
        <fullName evidence="1">Type II toxin-antitoxin system RelE/ParE family toxin</fullName>
    </submittedName>
</protein>
<dbReference type="AlphaFoldDB" id="A0A7W4J839"/>
<dbReference type="PIRSF" id="PIRSF028744">
    <property type="entry name" value="Addict_mod_HI1419"/>
    <property type="match status" value="1"/>
</dbReference>
<name>A0A7W4J839_9PROT</name>